<dbReference type="Gene3D" id="1.20.120.550">
    <property type="entry name" value="Membrane associated eicosanoid/glutathione metabolism-like domain"/>
    <property type="match status" value="1"/>
</dbReference>
<evidence type="ECO:0000256" key="5">
    <source>
        <dbReference type="SAM" id="Phobius"/>
    </source>
</evidence>
<keyword evidence="4 5" id="KW-0472">Membrane</keyword>
<keyword evidence="3 5" id="KW-1133">Transmembrane helix</keyword>
<evidence type="ECO:0000313" key="7">
    <source>
        <dbReference type="Proteomes" id="UP001156669"/>
    </source>
</evidence>
<dbReference type="Pfam" id="PF01124">
    <property type="entry name" value="MAPEG"/>
    <property type="match status" value="1"/>
</dbReference>
<dbReference type="PANTHER" id="PTHR35371:SF1">
    <property type="entry name" value="BLR7753 PROTEIN"/>
    <property type="match status" value="1"/>
</dbReference>
<dbReference type="InterPro" id="IPR001129">
    <property type="entry name" value="Membr-assoc_MAPEG"/>
</dbReference>
<protein>
    <submittedName>
        <fullName evidence="6">Membrane protein</fullName>
    </submittedName>
</protein>
<evidence type="ECO:0000313" key="6">
    <source>
        <dbReference type="EMBL" id="GLR03852.1"/>
    </source>
</evidence>
<dbReference type="SUPFAM" id="SSF161084">
    <property type="entry name" value="MAPEG domain-like"/>
    <property type="match status" value="1"/>
</dbReference>
<dbReference type="PANTHER" id="PTHR35371">
    <property type="entry name" value="INNER MEMBRANE PROTEIN"/>
    <property type="match status" value="1"/>
</dbReference>
<organism evidence="6 7">
    <name type="scientific">Vibrio hyugaensis</name>
    <dbReference type="NCBI Taxonomy" id="1534743"/>
    <lineage>
        <taxon>Bacteria</taxon>
        <taxon>Pseudomonadati</taxon>
        <taxon>Pseudomonadota</taxon>
        <taxon>Gammaproteobacteria</taxon>
        <taxon>Vibrionales</taxon>
        <taxon>Vibrionaceae</taxon>
        <taxon>Vibrio</taxon>
    </lineage>
</organism>
<feature type="transmembrane region" description="Helical" evidence="5">
    <location>
        <begin position="101"/>
        <end position="124"/>
    </location>
</feature>
<evidence type="ECO:0000256" key="3">
    <source>
        <dbReference type="ARBA" id="ARBA00022989"/>
    </source>
</evidence>
<evidence type="ECO:0000256" key="2">
    <source>
        <dbReference type="ARBA" id="ARBA00022692"/>
    </source>
</evidence>
<keyword evidence="2 5" id="KW-0812">Transmembrane</keyword>
<keyword evidence="7" id="KW-1185">Reference proteome</keyword>
<evidence type="ECO:0000256" key="1">
    <source>
        <dbReference type="ARBA" id="ARBA00004370"/>
    </source>
</evidence>
<dbReference type="EMBL" id="BSOE01000019">
    <property type="protein sequence ID" value="GLR03852.1"/>
    <property type="molecule type" value="Genomic_DNA"/>
</dbReference>
<dbReference type="InterPro" id="IPR023352">
    <property type="entry name" value="MAPEG-like_dom_sf"/>
</dbReference>
<feature type="transmembrane region" description="Helical" evidence="5">
    <location>
        <begin position="63"/>
        <end position="80"/>
    </location>
</feature>
<name>A0ABQ5XZX0_9VIBR</name>
<gene>
    <name evidence="6" type="ORF">GCM10007906_14390</name>
</gene>
<comment type="caution">
    <text evidence="6">The sequence shown here is derived from an EMBL/GenBank/DDBJ whole genome shotgun (WGS) entry which is preliminary data.</text>
</comment>
<reference evidence="7" key="1">
    <citation type="journal article" date="2019" name="Int. J. Syst. Evol. Microbiol.">
        <title>The Global Catalogue of Microorganisms (GCM) 10K type strain sequencing project: providing services to taxonomists for standard genome sequencing and annotation.</title>
        <authorList>
            <consortium name="The Broad Institute Genomics Platform"/>
            <consortium name="The Broad Institute Genome Sequencing Center for Infectious Disease"/>
            <person name="Wu L."/>
            <person name="Ma J."/>
        </authorList>
    </citation>
    <scope>NUCLEOTIDE SEQUENCE [LARGE SCALE GENOMIC DNA]</scope>
    <source>
        <strain evidence="7">NBRC 110633</strain>
    </source>
</reference>
<evidence type="ECO:0000256" key="4">
    <source>
        <dbReference type="ARBA" id="ARBA00023136"/>
    </source>
</evidence>
<dbReference type="RefSeq" id="WP_045401394.1">
    <property type="nucleotide sequence ID" value="NZ_BBLD01000044.1"/>
</dbReference>
<proteinExistence type="predicted"/>
<dbReference type="Proteomes" id="UP001156669">
    <property type="component" value="Unassembled WGS sequence"/>
</dbReference>
<accession>A0ABQ5XZX0</accession>
<comment type="subcellular location">
    <subcellularLocation>
        <location evidence="1">Membrane</location>
    </subcellularLocation>
</comment>
<sequence length="130" mass="14113">MPTALFVLVFVSLIPYALAGFGGYAKVQQLGHLDNHHPRLQEKKLSGRAARIIAAQSNAWEALAFYTATILTVSLSGVPWSDLSMPAMVFAFTRMLHPVMYIADIAIGRTLVVIIGLASCVYMISLAFSV</sequence>